<organism evidence="1 2">
    <name type="scientific">Mongoliibacter ruber</name>
    <dbReference type="NCBI Taxonomy" id="1750599"/>
    <lineage>
        <taxon>Bacteria</taxon>
        <taxon>Pseudomonadati</taxon>
        <taxon>Bacteroidota</taxon>
        <taxon>Cytophagia</taxon>
        <taxon>Cytophagales</taxon>
        <taxon>Cyclobacteriaceae</taxon>
        <taxon>Mongoliibacter</taxon>
    </lineage>
</organism>
<evidence type="ECO:0000313" key="2">
    <source>
        <dbReference type="Proteomes" id="UP000238157"/>
    </source>
</evidence>
<proteinExistence type="predicted"/>
<dbReference type="Proteomes" id="UP000238157">
    <property type="component" value="Unassembled WGS sequence"/>
</dbReference>
<comment type="caution">
    <text evidence="1">The sequence shown here is derived from an EMBL/GenBank/DDBJ whole genome shotgun (WGS) entry which is preliminary data.</text>
</comment>
<evidence type="ECO:0000313" key="1">
    <source>
        <dbReference type="EMBL" id="PRY86234.1"/>
    </source>
</evidence>
<reference evidence="1 2" key="1">
    <citation type="submission" date="2018-03" db="EMBL/GenBank/DDBJ databases">
        <title>Genomic Encyclopedia of Archaeal and Bacterial Type Strains, Phase II (KMG-II): from individual species to whole genera.</title>
        <authorList>
            <person name="Goeker M."/>
        </authorList>
    </citation>
    <scope>NUCLEOTIDE SEQUENCE [LARGE SCALE GENOMIC DNA]</scope>
    <source>
        <strain evidence="1 2">DSM 27929</strain>
    </source>
</reference>
<keyword evidence="2" id="KW-1185">Reference proteome</keyword>
<sequence length="232" mass="26610">MSLKKAISLFFTFIISYSLSAQNWGLGFQSNLGIPVAGLQESSAGTLFPELNTVIYYEFWNLPIDIGLSVGYGIYGTKLEKRTDLYSGFSDELRLRRNNNLLTLMAVFRYLPEVEWKAKPFIEVQGGTNYLYTRYKIRESRFEDPIEEERDFSNWIGAIRVGGGFKIPFKDPEGGFFEVKLVYQESRRVEFLLKDSTTFEPEPQGGGNFSYEPTRSMLTWIQPGIGVVLYMD</sequence>
<accession>A0A2T0WI82</accession>
<dbReference type="EMBL" id="PVTR01000009">
    <property type="protein sequence ID" value="PRY86234.1"/>
    <property type="molecule type" value="Genomic_DNA"/>
</dbReference>
<dbReference type="AlphaFoldDB" id="A0A2T0WI82"/>
<dbReference type="RefSeq" id="WP_106134570.1">
    <property type="nucleotide sequence ID" value="NZ_PVTR01000009.1"/>
</dbReference>
<dbReference type="OrthoDB" id="1492607at2"/>
<protein>
    <recommendedName>
        <fullName evidence="3">Outer membrane protein with beta-barrel domain</fullName>
    </recommendedName>
</protein>
<gene>
    <name evidence="1" type="ORF">CLW00_10980</name>
</gene>
<evidence type="ECO:0008006" key="3">
    <source>
        <dbReference type="Google" id="ProtNLM"/>
    </source>
</evidence>
<name>A0A2T0WI82_9BACT</name>